<dbReference type="AlphaFoldDB" id="A0A162M3T7"/>
<comment type="caution">
    <text evidence="8">The sequence shown here is derived from an EMBL/GenBank/DDBJ whole genome shotgun (WGS) entry which is preliminary data.</text>
</comment>
<dbReference type="GO" id="GO:0003677">
    <property type="term" value="F:DNA binding"/>
    <property type="evidence" value="ECO:0007669"/>
    <property type="project" value="UniProtKB-KW"/>
</dbReference>
<dbReference type="PROSITE" id="PS00675">
    <property type="entry name" value="SIGMA54_INTERACT_1"/>
    <property type="match status" value="1"/>
</dbReference>
<dbReference type="SUPFAM" id="SSF52540">
    <property type="entry name" value="P-loop containing nucleoside triphosphate hydrolases"/>
    <property type="match status" value="1"/>
</dbReference>
<keyword evidence="3" id="KW-0805">Transcription regulation</keyword>
<dbReference type="GO" id="GO:0006355">
    <property type="term" value="P:regulation of DNA-templated transcription"/>
    <property type="evidence" value="ECO:0007669"/>
    <property type="project" value="InterPro"/>
</dbReference>
<dbReference type="InterPro" id="IPR013767">
    <property type="entry name" value="PAS_fold"/>
</dbReference>
<dbReference type="Proteomes" id="UP000075737">
    <property type="component" value="Unassembled WGS sequence"/>
</dbReference>
<dbReference type="PROSITE" id="PS00688">
    <property type="entry name" value="SIGMA54_INTERACT_3"/>
    <property type="match status" value="1"/>
</dbReference>
<dbReference type="InterPro" id="IPR058031">
    <property type="entry name" value="AAA_lid_NorR"/>
</dbReference>
<dbReference type="PANTHER" id="PTHR32071">
    <property type="entry name" value="TRANSCRIPTIONAL REGULATORY PROTEIN"/>
    <property type="match status" value="1"/>
</dbReference>
<dbReference type="PROSITE" id="PS50045">
    <property type="entry name" value="SIGMA54_INTERACT_4"/>
    <property type="match status" value="1"/>
</dbReference>
<keyword evidence="1" id="KW-0547">Nucleotide-binding</keyword>
<dbReference type="Pfam" id="PF00158">
    <property type="entry name" value="Sigma54_activat"/>
    <property type="match status" value="1"/>
</dbReference>
<dbReference type="InterPro" id="IPR003593">
    <property type="entry name" value="AAA+_ATPase"/>
</dbReference>
<evidence type="ECO:0000256" key="5">
    <source>
        <dbReference type="ARBA" id="ARBA00023163"/>
    </source>
</evidence>
<dbReference type="PANTHER" id="PTHR32071:SF121">
    <property type="entry name" value="SIGMA L-DEPENDENT TRANSCRIPTIONAL REGULATOR YQIR-RELATED"/>
    <property type="match status" value="1"/>
</dbReference>
<dbReference type="Gene3D" id="3.40.50.300">
    <property type="entry name" value="P-loop containing nucleotide triphosphate hydrolases"/>
    <property type="match status" value="1"/>
</dbReference>
<proteinExistence type="predicted"/>
<dbReference type="SMART" id="SM00382">
    <property type="entry name" value="AAA"/>
    <property type="match status" value="1"/>
</dbReference>
<protein>
    <submittedName>
        <fullName evidence="8">Arginine utilization regulatory protein RocR</fullName>
    </submittedName>
</protein>
<keyword evidence="5" id="KW-0804">Transcription</keyword>
<dbReference type="Gene3D" id="3.30.450.20">
    <property type="entry name" value="PAS domain"/>
    <property type="match status" value="1"/>
</dbReference>
<keyword evidence="4" id="KW-0238">DNA-binding</keyword>
<dbReference type="Pfam" id="PF00989">
    <property type="entry name" value="PAS"/>
    <property type="match status" value="1"/>
</dbReference>
<dbReference type="NCBIfam" id="TIGR00229">
    <property type="entry name" value="sensory_box"/>
    <property type="match status" value="1"/>
</dbReference>
<dbReference type="SMART" id="SM00091">
    <property type="entry name" value="PAS"/>
    <property type="match status" value="1"/>
</dbReference>
<dbReference type="PROSITE" id="PS00676">
    <property type="entry name" value="SIGMA54_INTERACT_2"/>
    <property type="match status" value="1"/>
</dbReference>
<dbReference type="CDD" id="cd00009">
    <property type="entry name" value="AAA"/>
    <property type="match status" value="1"/>
</dbReference>
<evidence type="ECO:0000256" key="3">
    <source>
        <dbReference type="ARBA" id="ARBA00023015"/>
    </source>
</evidence>
<keyword evidence="9" id="KW-1185">Reference proteome</keyword>
<feature type="domain" description="PAS" evidence="7">
    <location>
        <begin position="12"/>
        <end position="68"/>
    </location>
</feature>
<feature type="domain" description="Sigma-54 factor interaction" evidence="6">
    <location>
        <begin position="146"/>
        <end position="376"/>
    </location>
</feature>
<reference evidence="8 9" key="1">
    <citation type="submission" date="2015-12" db="EMBL/GenBank/DDBJ databases">
        <title>Draft genome of Thermovenabulum gondwanense isolated from a red thermophilic microbial mat colonisisng an outflow channel of a bore well.</title>
        <authorList>
            <person name="Patel B.K."/>
        </authorList>
    </citation>
    <scope>NUCLEOTIDE SEQUENCE [LARGE SCALE GENOMIC DNA]</scope>
    <source>
        <strain evidence="8 9">R270</strain>
    </source>
</reference>
<evidence type="ECO:0000256" key="2">
    <source>
        <dbReference type="ARBA" id="ARBA00022840"/>
    </source>
</evidence>
<keyword evidence="2" id="KW-0067">ATP-binding</keyword>
<dbReference type="CDD" id="cd00130">
    <property type="entry name" value="PAS"/>
    <property type="match status" value="1"/>
</dbReference>
<dbReference type="PROSITE" id="PS50112">
    <property type="entry name" value="PAS"/>
    <property type="match status" value="1"/>
</dbReference>
<evidence type="ECO:0000256" key="4">
    <source>
        <dbReference type="ARBA" id="ARBA00023125"/>
    </source>
</evidence>
<dbReference type="InterPro" id="IPR025944">
    <property type="entry name" value="Sigma_54_int_dom_CS"/>
</dbReference>
<evidence type="ECO:0000256" key="1">
    <source>
        <dbReference type="ARBA" id="ARBA00022741"/>
    </source>
</evidence>
<dbReference type="GO" id="GO:0005524">
    <property type="term" value="F:ATP binding"/>
    <property type="evidence" value="ECO:0007669"/>
    <property type="project" value="UniProtKB-KW"/>
</dbReference>
<dbReference type="SUPFAM" id="SSF55785">
    <property type="entry name" value="PYP-like sensor domain (PAS domain)"/>
    <property type="match status" value="1"/>
</dbReference>
<evidence type="ECO:0000313" key="8">
    <source>
        <dbReference type="EMBL" id="KYO63802.1"/>
    </source>
</evidence>
<dbReference type="InterPro" id="IPR027417">
    <property type="entry name" value="P-loop_NTPase"/>
</dbReference>
<dbReference type="InterPro" id="IPR000014">
    <property type="entry name" value="PAS"/>
</dbReference>
<dbReference type="InterPro" id="IPR025943">
    <property type="entry name" value="Sigma_54_int_dom_ATP-bd_2"/>
</dbReference>
<name>A0A162M3T7_9FIRM</name>
<dbReference type="Pfam" id="PF25601">
    <property type="entry name" value="AAA_lid_14"/>
    <property type="match status" value="1"/>
</dbReference>
<evidence type="ECO:0000313" key="9">
    <source>
        <dbReference type="Proteomes" id="UP000075737"/>
    </source>
</evidence>
<accession>A0A162M3T7</accession>
<dbReference type="InterPro" id="IPR025662">
    <property type="entry name" value="Sigma_54_int_dom_ATP-bd_1"/>
</dbReference>
<dbReference type="FunFam" id="3.40.50.300:FF:000006">
    <property type="entry name" value="DNA-binding transcriptional regulator NtrC"/>
    <property type="match status" value="1"/>
</dbReference>
<dbReference type="EMBL" id="LOHZ01000047">
    <property type="protein sequence ID" value="KYO63802.1"/>
    <property type="molecule type" value="Genomic_DNA"/>
</dbReference>
<dbReference type="STRING" id="520767.ATZ99_22820"/>
<dbReference type="InterPro" id="IPR002078">
    <property type="entry name" value="Sigma_54_int"/>
</dbReference>
<evidence type="ECO:0000259" key="6">
    <source>
        <dbReference type="PROSITE" id="PS50045"/>
    </source>
</evidence>
<dbReference type="InterPro" id="IPR035965">
    <property type="entry name" value="PAS-like_dom_sf"/>
</dbReference>
<dbReference type="RefSeq" id="WP_068749371.1">
    <property type="nucleotide sequence ID" value="NZ_LOHZ01000047.1"/>
</dbReference>
<dbReference type="OrthoDB" id="9803970at2"/>
<gene>
    <name evidence="8" type="primary">rocR_9</name>
    <name evidence="8" type="ORF">ATZ99_22820</name>
</gene>
<dbReference type="Gene3D" id="1.10.8.60">
    <property type="match status" value="1"/>
</dbReference>
<sequence>MTVKLNGNSEHVAQLLKTIISLIPDAVMVTDEKGLCVMVNRAYTEISGLSQEDVLGKPANIDIAEKESILMKSLKEKRPILNELRRVGPEKKEVLCSATPIFFDGELVGSVGVMHDISEIKRLSRELEQKNQLLKNLQPTYTIEDIVGKSEAIIKAKERAKACAEFFATVLISGESGTGKELFAHAIHNLSKRSQGPFVRVNCAAINKDLLESELFGYEGGAFTGSLKKGKKGYFEEADGGTIFLDEVSELSMPAQAKLLRVLQEQEVIRVGATVPRKVDVRVIAATNRDLEEEVKAGNFRKDLFYRLDVLSIKIPPLRERKEDIPLLCRHILKKLNQKYGRGVNNISDEALKLLYSYDWPGNVRELENVISRAMINMDISEKEIKKEHIPPINILKEEKNKEEDGVISINIKNKKWKEIKKEFEKKVFDYYLKGKKKKVDIARELGITRRSLYLKIEEKAN</sequence>
<evidence type="ECO:0000259" key="7">
    <source>
        <dbReference type="PROSITE" id="PS50112"/>
    </source>
</evidence>
<organism evidence="8 9">
    <name type="scientific">Thermovenabulum gondwanense</name>
    <dbReference type="NCBI Taxonomy" id="520767"/>
    <lineage>
        <taxon>Bacteria</taxon>
        <taxon>Bacillati</taxon>
        <taxon>Bacillota</taxon>
        <taxon>Clostridia</taxon>
        <taxon>Thermosediminibacterales</taxon>
        <taxon>Thermosediminibacteraceae</taxon>
        <taxon>Thermovenabulum</taxon>
    </lineage>
</organism>